<evidence type="ECO:0000256" key="5">
    <source>
        <dbReference type="SAM" id="Phobius"/>
    </source>
</evidence>
<feature type="transmembrane region" description="Helical" evidence="5">
    <location>
        <begin position="65"/>
        <end position="83"/>
    </location>
</feature>
<sequence length="178" mass="19213">MSGSLINRIFRAAKLDVHLYEEVEADKSAMRQAMLVVILSGIAAGVGSISQGGALGVAMGTVMGLVGWYIWAFIIYFIGTKFLPEPQTESNVGELLRTIGFASAPGLIRVFGVFPGVEKLVFPVATVWMLVAMVIAVRQALDYKGMVRAVIVCLIGLFVQIAILLTIFSFFKILPKTA</sequence>
<dbReference type="eggNOG" id="ENOG5030SY3">
    <property type="taxonomic scope" value="Bacteria"/>
</dbReference>
<dbReference type="EMBL" id="JRYO01000089">
    <property type="protein sequence ID" value="KHE92836.1"/>
    <property type="molecule type" value="Genomic_DNA"/>
</dbReference>
<dbReference type="GO" id="GO:0016020">
    <property type="term" value="C:membrane"/>
    <property type="evidence" value="ECO:0007669"/>
    <property type="project" value="UniProtKB-SubCell"/>
</dbReference>
<keyword evidence="2 5" id="KW-0812">Transmembrane</keyword>
<organism evidence="7 8">
    <name type="scientific">Candidatus Scalindua brodae</name>
    <dbReference type="NCBI Taxonomy" id="237368"/>
    <lineage>
        <taxon>Bacteria</taxon>
        <taxon>Pseudomonadati</taxon>
        <taxon>Planctomycetota</taxon>
        <taxon>Candidatus Brocadiia</taxon>
        <taxon>Candidatus Brocadiales</taxon>
        <taxon>Candidatus Scalinduaceae</taxon>
        <taxon>Candidatus Scalindua</taxon>
    </lineage>
</organism>
<feature type="transmembrane region" description="Helical" evidence="5">
    <location>
        <begin position="35"/>
        <end position="59"/>
    </location>
</feature>
<dbReference type="InterPro" id="IPR006977">
    <property type="entry name" value="Yip1_dom"/>
</dbReference>
<protein>
    <submittedName>
        <fullName evidence="7">Yip1 domain protein</fullName>
    </submittedName>
</protein>
<evidence type="ECO:0000256" key="3">
    <source>
        <dbReference type="ARBA" id="ARBA00022989"/>
    </source>
</evidence>
<dbReference type="Pfam" id="PF04893">
    <property type="entry name" value="Yip1"/>
    <property type="match status" value="1"/>
</dbReference>
<reference evidence="7 8" key="1">
    <citation type="submission" date="2014-10" db="EMBL/GenBank/DDBJ databases">
        <title>Draft genome of anammox bacterium scalindua brodae, obtained using differential coverage binning of sequence data from two enrichment reactors.</title>
        <authorList>
            <person name="Speth D.R."/>
            <person name="Russ L."/>
            <person name="Kartal B."/>
            <person name="Op den Camp H.J."/>
            <person name="Dutilh B.E."/>
            <person name="Jetten M.S."/>
        </authorList>
    </citation>
    <scope>NUCLEOTIDE SEQUENCE [LARGE SCALE GENOMIC DNA]</scope>
    <source>
        <strain evidence="7">RU1</strain>
    </source>
</reference>
<evidence type="ECO:0000313" key="7">
    <source>
        <dbReference type="EMBL" id="KHE92836.1"/>
    </source>
</evidence>
<feature type="transmembrane region" description="Helical" evidence="5">
    <location>
        <begin position="149"/>
        <end position="171"/>
    </location>
</feature>
<comment type="subcellular location">
    <subcellularLocation>
        <location evidence="1">Membrane</location>
        <topology evidence="1">Multi-pass membrane protein</topology>
    </subcellularLocation>
</comment>
<evidence type="ECO:0000313" key="8">
    <source>
        <dbReference type="Proteomes" id="UP000030652"/>
    </source>
</evidence>
<feature type="transmembrane region" description="Helical" evidence="5">
    <location>
        <begin position="120"/>
        <end position="137"/>
    </location>
</feature>
<feature type="domain" description="Yip1" evidence="6">
    <location>
        <begin position="34"/>
        <end position="165"/>
    </location>
</feature>
<dbReference type="Proteomes" id="UP000030652">
    <property type="component" value="Unassembled WGS sequence"/>
</dbReference>
<evidence type="ECO:0000256" key="2">
    <source>
        <dbReference type="ARBA" id="ARBA00022692"/>
    </source>
</evidence>
<accession>A0A0B0ELD2</accession>
<proteinExistence type="predicted"/>
<keyword evidence="3 5" id="KW-1133">Transmembrane helix</keyword>
<evidence type="ECO:0000259" key="6">
    <source>
        <dbReference type="Pfam" id="PF04893"/>
    </source>
</evidence>
<name>A0A0B0ELD2_9BACT</name>
<evidence type="ECO:0000256" key="4">
    <source>
        <dbReference type="ARBA" id="ARBA00023136"/>
    </source>
</evidence>
<keyword evidence="4 5" id="KW-0472">Membrane</keyword>
<evidence type="ECO:0000256" key="1">
    <source>
        <dbReference type="ARBA" id="ARBA00004141"/>
    </source>
</evidence>
<dbReference type="AlphaFoldDB" id="A0A0B0ELD2"/>
<gene>
    <name evidence="7" type="ORF">SCABRO_01444</name>
</gene>
<comment type="caution">
    <text evidence="7">The sequence shown here is derived from an EMBL/GenBank/DDBJ whole genome shotgun (WGS) entry which is preliminary data.</text>
</comment>